<keyword evidence="3" id="KW-1185">Reference proteome</keyword>
<gene>
    <name evidence="2" type="ORF">KIW84_053734</name>
</gene>
<evidence type="ECO:0000313" key="2">
    <source>
        <dbReference type="EMBL" id="KAI5407589.1"/>
    </source>
</evidence>
<sequence>MEKSPQNLSCFRHSPQNKFELAGEKEKSVATRDSNSGNKGTSSPSGVQQGKTPVQRQNNPHVIPTRDTCYHCNGRGHKSNVFPTRKDVVIAKEREWEEEREKPTVENNEYARVEFAEEEFDVRINFMLHRILLASKEERQHMNLFKTHCYIKNKVLEI</sequence>
<name>A0A9D5AH85_PEA</name>
<dbReference type="Proteomes" id="UP001058974">
    <property type="component" value="Chromosome 5"/>
</dbReference>
<dbReference type="AlphaFoldDB" id="A0A9D5AH85"/>
<proteinExistence type="predicted"/>
<feature type="compositionally biased region" description="Polar residues" evidence="1">
    <location>
        <begin position="1"/>
        <end position="17"/>
    </location>
</feature>
<dbReference type="EMBL" id="JAMSHJ010000005">
    <property type="protein sequence ID" value="KAI5407589.1"/>
    <property type="molecule type" value="Genomic_DNA"/>
</dbReference>
<comment type="caution">
    <text evidence="2">The sequence shown here is derived from an EMBL/GenBank/DDBJ whole genome shotgun (WGS) entry which is preliminary data.</text>
</comment>
<feature type="compositionally biased region" description="Polar residues" evidence="1">
    <location>
        <begin position="31"/>
        <end position="60"/>
    </location>
</feature>
<feature type="compositionally biased region" description="Basic and acidic residues" evidence="1">
    <location>
        <begin position="21"/>
        <end position="30"/>
    </location>
</feature>
<evidence type="ECO:0000313" key="3">
    <source>
        <dbReference type="Proteomes" id="UP001058974"/>
    </source>
</evidence>
<reference evidence="2 3" key="1">
    <citation type="journal article" date="2022" name="Nat. Genet.">
        <title>Improved pea reference genome and pan-genome highlight genomic features and evolutionary characteristics.</title>
        <authorList>
            <person name="Yang T."/>
            <person name="Liu R."/>
            <person name="Luo Y."/>
            <person name="Hu S."/>
            <person name="Wang D."/>
            <person name="Wang C."/>
            <person name="Pandey M.K."/>
            <person name="Ge S."/>
            <person name="Xu Q."/>
            <person name="Li N."/>
            <person name="Li G."/>
            <person name="Huang Y."/>
            <person name="Saxena R.K."/>
            <person name="Ji Y."/>
            <person name="Li M."/>
            <person name="Yan X."/>
            <person name="He Y."/>
            <person name="Liu Y."/>
            <person name="Wang X."/>
            <person name="Xiang C."/>
            <person name="Varshney R.K."/>
            <person name="Ding H."/>
            <person name="Gao S."/>
            <person name="Zong X."/>
        </authorList>
    </citation>
    <scope>NUCLEOTIDE SEQUENCE [LARGE SCALE GENOMIC DNA]</scope>
    <source>
        <strain evidence="2 3">cv. Zhongwan 6</strain>
    </source>
</reference>
<organism evidence="2 3">
    <name type="scientific">Pisum sativum</name>
    <name type="common">Garden pea</name>
    <name type="synonym">Lathyrus oleraceus</name>
    <dbReference type="NCBI Taxonomy" id="3888"/>
    <lineage>
        <taxon>Eukaryota</taxon>
        <taxon>Viridiplantae</taxon>
        <taxon>Streptophyta</taxon>
        <taxon>Embryophyta</taxon>
        <taxon>Tracheophyta</taxon>
        <taxon>Spermatophyta</taxon>
        <taxon>Magnoliopsida</taxon>
        <taxon>eudicotyledons</taxon>
        <taxon>Gunneridae</taxon>
        <taxon>Pentapetalae</taxon>
        <taxon>rosids</taxon>
        <taxon>fabids</taxon>
        <taxon>Fabales</taxon>
        <taxon>Fabaceae</taxon>
        <taxon>Papilionoideae</taxon>
        <taxon>50 kb inversion clade</taxon>
        <taxon>NPAAA clade</taxon>
        <taxon>Hologalegina</taxon>
        <taxon>IRL clade</taxon>
        <taxon>Fabeae</taxon>
        <taxon>Lathyrus</taxon>
    </lineage>
</organism>
<accession>A0A9D5AH85</accession>
<feature type="region of interest" description="Disordered" evidence="1">
    <location>
        <begin position="1"/>
        <end position="67"/>
    </location>
</feature>
<protein>
    <submittedName>
        <fullName evidence="2">Uncharacterized protein</fullName>
    </submittedName>
</protein>
<evidence type="ECO:0000256" key="1">
    <source>
        <dbReference type="SAM" id="MobiDB-lite"/>
    </source>
</evidence>
<dbReference type="Gramene" id="Psat05G0373400-T1">
    <property type="protein sequence ID" value="KAI5407589.1"/>
    <property type="gene ID" value="KIW84_053734"/>
</dbReference>